<sequence length="490" mass="54747">MSEQAAPDAELQLIEDIASFTHDPLGYALYAFPWGEGELAAYDGPRDWQAETMKTIGDHLSNPKTRHQPLQLAIASGHGIGKSADMGMILSWAMSTCEDCKIVVTANTENQLRTKTWPEIKKWQSLAITRDWFNSTATAIKSTDPNHSDAWKADAVPWSEHNTEAFAGLHNVQKRIVLIFDEASNIADKVWEVAEGALTDEDTEIIWLAFGNPTRNTGRFRECFRKFKHRWITKQIDSRTVEGTNKEQINKWIEDYGEDDDFVKVRVRGLFPDASDAQFIPTGLTDAAMKRVVTARDVSHAPVIIGVDPAYSGSDDFVIYLRQGLHSKCLGTYPRTTDELISAKRIADFEDQYGADAVFIDFGYGNGIKSIGDSWGRSWQLVPFGGGSNDPQMLNKRGEMYNSAKTWLKEGGALDDQETAEDLATPEYRVKLDGKIVLENKEDIKKRIGRSPGKGDALVLTFAFPVTKRQQHLPGATQQGRCITDYDPYA</sequence>
<dbReference type="Gene3D" id="3.40.50.300">
    <property type="entry name" value="P-loop containing nucleotide triphosphate hydrolases"/>
    <property type="match status" value="1"/>
</dbReference>
<reference evidence="1 2" key="1">
    <citation type="submission" date="2015-03" db="EMBL/GenBank/DDBJ databases">
        <authorList>
            <person name="Murphy D."/>
        </authorList>
    </citation>
    <scope>NUCLEOTIDE SEQUENCE [LARGE SCALE GENOMIC DNA]</scope>
    <source>
        <strain evidence="1 2">FCF326</strain>
    </source>
</reference>
<protein>
    <recommendedName>
        <fullName evidence="3">Terminase</fullName>
    </recommendedName>
</protein>
<dbReference type="AlphaFoldDB" id="A0A0T9L9Q2"/>
<gene>
    <name evidence="1" type="ORF">ERS008491_02045</name>
</gene>
<proteinExistence type="predicted"/>
<dbReference type="Proteomes" id="UP000045824">
    <property type="component" value="Unassembled WGS sequence"/>
</dbReference>
<evidence type="ECO:0008006" key="3">
    <source>
        <dbReference type="Google" id="ProtNLM"/>
    </source>
</evidence>
<dbReference type="Gene3D" id="3.30.420.240">
    <property type="match status" value="1"/>
</dbReference>
<dbReference type="RefSeq" id="WP_050119381.1">
    <property type="nucleotide sequence ID" value="NZ_CAWMAB010000007.1"/>
</dbReference>
<evidence type="ECO:0000313" key="1">
    <source>
        <dbReference type="EMBL" id="CNE71011.1"/>
    </source>
</evidence>
<name>A0A0T9L9Q2_YERKR</name>
<dbReference type="EMBL" id="CPYI01000007">
    <property type="protein sequence ID" value="CNE71011.1"/>
    <property type="molecule type" value="Genomic_DNA"/>
</dbReference>
<organism evidence="1 2">
    <name type="scientific">Yersinia kristensenii</name>
    <dbReference type="NCBI Taxonomy" id="28152"/>
    <lineage>
        <taxon>Bacteria</taxon>
        <taxon>Pseudomonadati</taxon>
        <taxon>Pseudomonadota</taxon>
        <taxon>Gammaproteobacteria</taxon>
        <taxon>Enterobacterales</taxon>
        <taxon>Yersiniaceae</taxon>
        <taxon>Yersinia</taxon>
    </lineage>
</organism>
<dbReference type="InterPro" id="IPR027417">
    <property type="entry name" value="P-loop_NTPase"/>
</dbReference>
<evidence type="ECO:0000313" key="2">
    <source>
        <dbReference type="Proteomes" id="UP000045824"/>
    </source>
</evidence>
<accession>A0A0T9L9Q2</accession>